<feature type="domain" description="F-box" evidence="1">
    <location>
        <begin position="8"/>
        <end position="48"/>
    </location>
</feature>
<keyword evidence="3" id="KW-1185">Reference proteome</keyword>
<accession>A0AAD4VM16</accession>
<comment type="caution">
    <text evidence="2">The sequence shown here is derived from an EMBL/GenBank/DDBJ whole genome shotgun (WGS) entry which is preliminary data.</text>
</comment>
<dbReference type="PANTHER" id="PTHR31111:SF136">
    <property type="entry name" value="F-BOX ASSOCIATED DOMAIN-CONTAINING PROTEIN"/>
    <property type="match status" value="1"/>
</dbReference>
<dbReference type="InterPro" id="IPR036047">
    <property type="entry name" value="F-box-like_dom_sf"/>
</dbReference>
<evidence type="ECO:0000313" key="3">
    <source>
        <dbReference type="Proteomes" id="UP001054821"/>
    </source>
</evidence>
<reference evidence="2 3" key="1">
    <citation type="journal article" date="2022" name="G3 (Bethesda)">
        <title>Whole-genome sequence and methylome profiling of the almond [Prunus dulcis (Mill.) D.A. Webb] cultivar 'Nonpareil'.</title>
        <authorList>
            <person name="D'Amico-Willman K.M."/>
            <person name="Ouma W.Z."/>
            <person name="Meulia T."/>
            <person name="Sideli G.M."/>
            <person name="Gradziel T.M."/>
            <person name="Fresnedo-Ramirez J."/>
        </authorList>
    </citation>
    <scope>NUCLEOTIDE SEQUENCE [LARGE SCALE GENOMIC DNA]</scope>
    <source>
        <strain evidence="2">Clone GOH B32 T37-40</strain>
    </source>
</reference>
<dbReference type="AlphaFoldDB" id="A0AAD4VM16"/>
<name>A0AAD4VM16_PRUDU</name>
<dbReference type="Proteomes" id="UP001054821">
    <property type="component" value="Chromosome 6"/>
</dbReference>
<dbReference type="Gene3D" id="1.20.1280.50">
    <property type="match status" value="1"/>
</dbReference>
<gene>
    <name evidence="2" type="ORF">L3X38_035460</name>
</gene>
<evidence type="ECO:0000259" key="1">
    <source>
        <dbReference type="SMART" id="SM00256"/>
    </source>
</evidence>
<sequence>MAIIFGKFSEDMVVQMMSRLPPKSLMRFRCFNKSWNNLMSSPSLVAKHLSNSKLNASSTTCIIFKRLVILEDETTRATAKASFVFDIRLMWTRFFCAIQQEFRILPKPYLPPILYVSETSECLASGLPKTSEILDAGFGYDDKAKVHKVVRVKFVLAVPDLNLIYSRAEVYTSDAVMLILGERLSVIHKKLIFSHMFSRRT</sequence>
<protein>
    <recommendedName>
        <fullName evidence="1">F-box domain-containing protein</fullName>
    </recommendedName>
</protein>
<evidence type="ECO:0000313" key="2">
    <source>
        <dbReference type="EMBL" id="KAI5326386.1"/>
    </source>
</evidence>
<dbReference type="PANTHER" id="PTHR31111">
    <property type="entry name" value="BNAA05G37150D PROTEIN-RELATED"/>
    <property type="match status" value="1"/>
</dbReference>
<dbReference type="SMART" id="SM00256">
    <property type="entry name" value="FBOX"/>
    <property type="match status" value="1"/>
</dbReference>
<dbReference type="Pfam" id="PF00646">
    <property type="entry name" value="F-box"/>
    <property type="match status" value="1"/>
</dbReference>
<organism evidence="2 3">
    <name type="scientific">Prunus dulcis</name>
    <name type="common">Almond</name>
    <name type="synonym">Amygdalus dulcis</name>
    <dbReference type="NCBI Taxonomy" id="3755"/>
    <lineage>
        <taxon>Eukaryota</taxon>
        <taxon>Viridiplantae</taxon>
        <taxon>Streptophyta</taxon>
        <taxon>Embryophyta</taxon>
        <taxon>Tracheophyta</taxon>
        <taxon>Spermatophyta</taxon>
        <taxon>Magnoliopsida</taxon>
        <taxon>eudicotyledons</taxon>
        <taxon>Gunneridae</taxon>
        <taxon>Pentapetalae</taxon>
        <taxon>rosids</taxon>
        <taxon>fabids</taxon>
        <taxon>Rosales</taxon>
        <taxon>Rosaceae</taxon>
        <taxon>Amygdaloideae</taxon>
        <taxon>Amygdaleae</taxon>
        <taxon>Prunus</taxon>
    </lineage>
</organism>
<dbReference type="InterPro" id="IPR001810">
    <property type="entry name" value="F-box_dom"/>
</dbReference>
<proteinExistence type="predicted"/>
<dbReference type="EMBL" id="JAJFAZ020000006">
    <property type="protein sequence ID" value="KAI5326386.1"/>
    <property type="molecule type" value="Genomic_DNA"/>
</dbReference>
<dbReference type="SUPFAM" id="SSF81383">
    <property type="entry name" value="F-box domain"/>
    <property type="match status" value="1"/>
</dbReference>